<keyword evidence="2" id="KW-1185">Reference proteome</keyword>
<organism evidence="1 2">
    <name type="scientific">Sinorhizobium numidicum</name>
    <dbReference type="NCBI Taxonomy" id="680248"/>
    <lineage>
        <taxon>Bacteria</taxon>
        <taxon>Pseudomonadati</taxon>
        <taxon>Pseudomonadota</taxon>
        <taxon>Alphaproteobacteria</taxon>
        <taxon>Hyphomicrobiales</taxon>
        <taxon>Rhizobiaceae</taxon>
        <taxon>Sinorhizobium/Ensifer group</taxon>
        <taxon>Sinorhizobium</taxon>
    </lineage>
</organism>
<evidence type="ECO:0000313" key="1">
    <source>
        <dbReference type="EMBL" id="WEX83568.1"/>
    </source>
</evidence>
<accession>A0ABY8CY40</accession>
<dbReference type="EMBL" id="CP120371">
    <property type="protein sequence ID" value="WEX83568.1"/>
    <property type="molecule type" value="Genomic_DNA"/>
</dbReference>
<name>A0ABY8CY40_9HYPH</name>
<protein>
    <submittedName>
        <fullName evidence="1">Uncharacterized protein</fullName>
    </submittedName>
</protein>
<dbReference type="RefSeq" id="WP_280734395.1">
    <property type="nucleotide sequence ID" value="NZ_CP120368.1"/>
</dbReference>
<sequence length="125" mass="13516">MPTIWCAAKAHTVECNVVSQLQVKACNEPHLPAARIGGRFDVEDSHGSTYRQTEPTEVGCRSPTISRSEVPALYLASVLYAFADAAGTKERVQARRPPGTPLVNEELISHRVGAISGTNRLGIDF</sequence>
<evidence type="ECO:0000313" key="2">
    <source>
        <dbReference type="Proteomes" id="UP001235547"/>
    </source>
</evidence>
<dbReference type="Proteomes" id="UP001235547">
    <property type="component" value="Chromosome 1"/>
</dbReference>
<reference evidence="1 2" key="1">
    <citation type="submission" date="2023-03" db="EMBL/GenBank/DDBJ databases">
        <authorList>
            <person name="Kaur S."/>
            <person name="Espinosa-Saiz D."/>
            <person name="Velazquez E."/>
            <person name="Menendez E."/>
            <person name="diCenzo G.C."/>
        </authorList>
    </citation>
    <scope>NUCLEOTIDE SEQUENCE [LARGE SCALE GENOMIC DNA]</scope>
    <source>
        <strain evidence="1 2">LMG 27395</strain>
    </source>
</reference>
<proteinExistence type="predicted"/>
<gene>
    <name evidence="1" type="ORF">PYH38_002353</name>
</gene>